<protein>
    <submittedName>
        <fullName evidence="5">Proprotein convertase subtilisin/kexin type</fullName>
    </submittedName>
</protein>
<comment type="caution">
    <text evidence="5">The sequence shown here is derived from an EMBL/GenBank/DDBJ whole genome shotgun (WGS) entry which is preliminary data.</text>
</comment>
<keyword evidence="2" id="KW-0378">Hydrolase</keyword>
<dbReference type="GO" id="GO:0004252">
    <property type="term" value="F:serine-type endopeptidase activity"/>
    <property type="evidence" value="ECO:0007669"/>
    <property type="project" value="InterPro"/>
</dbReference>
<dbReference type="InterPro" id="IPR036852">
    <property type="entry name" value="Peptidase_S8/S53_dom_sf"/>
</dbReference>
<evidence type="ECO:0000256" key="3">
    <source>
        <dbReference type="ARBA" id="ARBA00022825"/>
    </source>
</evidence>
<dbReference type="Gene3D" id="3.40.50.200">
    <property type="entry name" value="Peptidase S8/S53 domain"/>
    <property type="match status" value="1"/>
</dbReference>
<dbReference type="PROSITE" id="PS00136">
    <property type="entry name" value="SUBTILASE_ASP"/>
    <property type="match status" value="1"/>
</dbReference>
<comment type="similarity">
    <text evidence="4">Belongs to the peptidase S8 family.</text>
</comment>
<dbReference type="Proteomes" id="UP000735302">
    <property type="component" value="Unassembled WGS sequence"/>
</dbReference>
<evidence type="ECO:0000256" key="2">
    <source>
        <dbReference type="ARBA" id="ARBA00022801"/>
    </source>
</evidence>
<dbReference type="GO" id="GO:0016486">
    <property type="term" value="P:peptide hormone processing"/>
    <property type="evidence" value="ECO:0007669"/>
    <property type="project" value="TreeGrafter"/>
</dbReference>
<accession>A0AAV4C054</accession>
<dbReference type="AlphaFoldDB" id="A0AAV4C054"/>
<dbReference type="GO" id="GO:0000139">
    <property type="term" value="C:Golgi membrane"/>
    <property type="evidence" value="ECO:0007669"/>
    <property type="project" value="TreeGrafter"/>
</dbReference>
<name>A0AAV4C054_9GAST</name>
<comment type="caution">
    <text evidence="4">Lacks conserved residue(s) required for the propagation of feature annotation.</text>
</comment>
<reference evidence="5 6" key="1">
    <citation type="journal article" date="2021" name="Elife">
        <title>Chloroplast acquisition without the gene transfer in kleptoplastic sea slugs, Plakobranchus ocellatus.</title>
        <authorList>
            <person name="Maeda T."/>
            <person name="Takahashi S."/>
            <person name="Yoshida T."/>
            <person name="Shimamura S."/>
            <person name="Takaki Y."/>
            <person name="Nagai Y."/>
            <person name="Toyoda A."/>
            <person name="Suzuki Y."/>
            <person name="Arimoto A."/>
            <person name="Ishii H."/>
            <person name="Satoh N."/>
            <person name="Nishiyama T."/>
            <person name="Hasebe M."/>
            <person name="Maruyama T."/>
            <person name="Minagawa J."/>
            <person name="Obokata J."/>
            <person name="Shigenobu S."/>
        </authorList>
    </citation>
    <scope>NUCLEOTIDE SEQUENCE [LARGE SCALE GENOMIC DNA]</scope>
</reference>
<dbReference type="InterPro" id="IPR023827">
    <property type="entry name" value="Peptidase_S8_Asp-AS"/>
</dbReference>
<proteinExistence type="inferred from homology"/>
<organism evidence="5 6">
    <name type="scientific">Plakobranchus ocellatus</name>
    <dbReference type="NCBI Taxonomy" id="259542"/>
    <lineage>
        <taxon>Eukaryota</taxon>
        <taxon>Metazoa</taxon>
        <taxon>Spiralia</taxon>
        <taxon>Lophotrochozoa</taxon>
        <taxon>Mollusca</taxon>
        <taxon>Gastropoda</taxon>
        <taxon>Heterobranchia</taxon>
        <taxon>Euthyneura</taxon>
        <taxon>Panpulmonata</taxon>
        <taxon>Sacoglossa</taxon>
        <taxon>Placobranchoidea</taxon>
        <taxon>Plakobranchidae</taxon>
        <taxon>Plakobranchus</taxon>
    </lineage>
</organism>
<dbReference type="PROSITE" id="PS51892">
    <property type="entry name" value="SUBTILASE"/>
    <property type="match status" value="1"/>
</dbReference>
<keyword evidence="6" id="KW-1185">Reference proteome</keyword>
<dbReference type="SUPFAM" id="SSF52743">
    <property type="entry name" value="Subtilisin-like"/>
    <property type="match status" value="1"/>
</dbReference>
<keyword evidence="3" id="KW-0720">Serine protease</keyword>
<keyword evidence="1" id="KW-0645">Protease</keyword>
<gene>
    <name evidence="5" type="ORF">PoB_005239900</name>
</gene>
<feature type="non-terminal residue" evidence="5">
    <location>
        <position position="1"/>
    </location>
</feature>
<sequence length="93" mass="10614">VLWAEQQVARVRKKRAHHFNDPKWPVTWYLNDHGNGLGMNVREAWDMGFTGKGVVVTILDDGIEKDHPDLIRNYVSILSWLFVAQCLSCAAAH</sequence>
<evidence type="ECO:0000256" key="4">
    <source>
        <dbReference type="PROSITE-ProRule" id="PRU01240"/>
    </source>
</evidence>
<dbReference type="PANTHER" id="PTHR42884">
    <property type="entry name" value="PROPROTEIN CONVERTASE SUBTILISIN/KEXIN-RELATED"/>
    <property type="match status" value="1"/>
</dbReference>
<dbReference type="PANTHER" id="PTHR42884:SF3">
    <property type="entry name" value="FURIN-LIKE PROTEASE 1, ISOFORMS 1_1-X_2"/>
    <property type="match status" value="1"/>
</dbReference>
<evidence type="ECO:0000256" key="1">
    <source>
        <dbReference type="ARBA" id="ARBA00022670"/>
    </source>
</evidence>
<dbReference type="GO" id="GO:0005802">
    <property type="term" value="C:trans-Golgi network"/>
    <property type="evidence" value="ECO:0007669"/>
    <property type="project" value="TreeGrafter"/>
</dbReference>
<dbReference type="EMBL" id="BLXT01005777">
    <property type="protein sequence ID" value="GFO25894.1"/>
    <property type="molecule type" value="Genomic_DNA"/>
</dbReference>
<evidence type="ECO:0000313" key="6">
    <source>
        <dbReference type="Proteomes" id="UP000735302"/>
    </source>
</evidence>
<evidence type="ECO:0000313" key="5">
    <source>
        <dbReference type="EMBL" id="GFO25894.1"/>
    </source>
</evidence>